<dbReference type="STRING" id="1192197.JBW_03684"/>
<accession>I9NL02</accession>
<organism evidence="1 2">
    <name type="scientific">Pelosinus fermentans JBW45</name>
    <dbReference type="NCBI Taxonomy" id="1192197"/>
    <lineage>
        <taxon>Bacteria</taxon>
        <taxon>Bacillati</taxon>
        <taxon>Bacillota</taxon>
        <taxon>Negativicutes</taxon>
        <taxon>Selenomonadales</taxon>
        <taxon>Sporomusaceae</taxon>
        <taxon>Pelosinus</taxon>
    </lineage>
</organism>
<dbReference type="AlphaFoldDB" id="I9NL02"/>
<dbReference type="Proteomes" id="UP000005361">
    <property type="component" value="Chromosome"/>
</dbReference>
<dbReference type="KEGG" id="pft:JBW_03684"/>
<dbReference type="EMBL" id="CP010978">
    <property type="protein sequence ID" value="AJQ29021.1"/>
    <property type="molecule type" value="Genomic_DNA"/>
</dbReference>
<protein>
    <submittedName>
        <fullName evidence="1">Mu-like prophage FluMu protein gp41</fullName>
    </submittedName>
</protein>
<dbReference type="OrthoDB" id="2627617at2"/>
<reference evidence="1 2" key="1">
    <citation type="journal article" date="2015" name="Genome Announc.">
        <title>Complete Genome Sequence of Pelosinus fermentans JBW45, a Member of a Remarkably Competitive Group of Negativicutes in the Firmicutes Phylum.</title>
        <authorList>
            <person name="De Leon K.B."/>
            <person name="Utturkar S.M."/>
            <person name="Camilleri L.B."/>
            <person name="Elias D.A."/>
            <person name="Arkin A.P."/>
            <person name="Fields M.W."/>
            <person name="Brown S.D."/>
            <person name="Wall J.D."/>
        </authorList>
    </citation>
    <scope>NUCLEOTIDE SEQUENCE [LARGE SCALE GENOMIC DNA]</scope>
    <source>
        <strain evidence="1 2">JBW45</strain>
    </source>
</reference>
<reference evidence="2" key="2">
    <citation type="submission" date="2015-02" db="EMBL/GenBank/DDBJ databases">
        <title>Complete Genome Sequence of Pelosinus fermentans JBW45.</title>
        <authorList>
            <person name="De Leon K.B."/>
            <person name="Utturkar S.M."/>
            <person name="Camilleri L.B."/>
            <person name="Arkin A.P."/>
            <person name="Fields M.W."/>
            <person name="Brown S.D."/>
            <person name="Wall J.D."/>
        </authorList>
    </citation>
    <scope>NUCLEOTIDE SEQUENCE [LARGE SCALE GENOMIC DNA]</scope>
    <source>
        <strain evidence="2">JBW45</strain>
    </source>
</reference>
<gene>
    <name evidence="1" type="ORF">JBW_03684</name>
</gene>
<evidence type="ECO:0000313" key="2">
    <source>
        <dbReference type="Proteomes" id="UP000005361"/>
    </source>
</evidence>
<proteinExistence type="predicted"/>
<sequence length="97" mass="10870">MENTKARVITFNKPFIFEEKEYTELNLDLEALTGKDLLEASREVRTIGETSPVVELSKSYYAVVGAKAAKVPIDLVLALPAKEFSQLTVEVQSFLFE</sequence>
<dbReference type="RefSeq" id="WP_007960521.1">
    <property type="nucleotide sequence ID" value="NZ_CP010978.1"/>
</dbReference>
<evidence type="ECO:0000313" key="1">
    <source>
        <dbReference type="EMBL" id="AJQ29021.1"/>
    </source>
</evidence>
<name>I9NL02_9FIRM</name>
<dbReference type="HOGENOM" id="CLU_161958_1_0_9"/>